<evidence type="ECO:0000313" key="2">
    <source>
        <dbReference type="Proteomes" id="UP000236737"/>
    </source>
</evidence>
<evidence type="ECO:0000313" key="1">
    <source>
        <dbReference type="EMBL" id="SEG19216.1"/>
    </source>
</evidence>
<name>A0A1H5Y6S6_9FLAO</name>
<accession>A0A1H5Y6S6</accession>
<reference evidence="2" key="1">
    <citation type="submission" date="2016-10" db="EMBL/GenBank/DDBJ databases">
        <authorList>
            <person name="Varghese N."/>
            <person name="Submissions S."/>
        </authorList>
    </citation>
    <scope>NUCLEOTIDE SEQUENCE [LARGE SCALE GENOMIC DNA]</scope>
    <source>
        <strain evidence="2">CGMCC 1.9230</strain>
    </source>
</reference>
<protein>
    <submittedName>
        <fullName evidence="1">Uncharacterized protein</fullName>
    </submittedName>
</protein>
<keyword evidence="2" id="KW-1185">Reference proteome</keyword>
<dbReference type="RefSeq" id="WP_159916711.1">
    <property type="nucleotide sequence ID" value="NZ_FNVP01000007.1"/>
</dbReference>
<sequence>MKTTNNLKSQINSSKIAVLLKRTSTALENLEDVDPVMDNIAIAKYVLLF</sequence>
<dbReference type="AlphaFoldDB" id="A0A1H5Y6S6"/>
<gene>
    <name evidence="1" type="ORF">SAMN04488130_10784</name>
</gene>
<organism evidence="1 2">
    <name type="scientific">Flavobacterium urumqiense</name>
    <dbReference type="NCBI Taxonomy" id="935224"/>
    <lineage>
        <taxon>Bacteria</taxon>
        <taxon>Pseudomonadati</taxon>
        <taxon>Bacteroidota</taxon>
        <taxon>Flavobacteriia</taxon>
        <taxon>Flavobacteriales</taxon>
        <taxon>Flavobacteriaceae</taxon>
        <taxon>Flavobacterium</taxon>
    </lineage>
</organism>
<dbReference type="EMBL" id="FNVP01000007">
    <property type="protein sequence ID" value="SEG19216.1"/>
    <property type="molecule type" value="Genomic_DNA"/>
</dbReference>
<proteinExistence type="predicted"/>
<dbReference type="Proteomes" id="UP000236737">
    <property type="component" value="Unassembled WGS sequence"/>
</dbReference>